<evidence type="ECO:0000256" key="1">
    <source>
        <dbReference type="SAM" id="MobiDB-lite"/>
    </source>
</evidence>
<evidence type="ECO:0000313" key="3">
    <source>
        <dbReference type="Proteomes" id="UP001153069"/>
    </source>
</evidence>
<name>A0A9N8DLC5_9STRA</name>
<proteinExistence type="predicted"/>
<dbReference type="Proteomes" id="UP001153069">
    <property type="component" value="Unassembled WGS sequence"/>
</dbReference>
<keyword evidence="3" id="KW-1185">Reference proteome</keyword>
<dbReference type="AlphaFoldDB" id="A0A9N8DLC5"/>
<evidence type="ECO:0000313" key="2">
    <source>
        <dbReference type="EMBL" id="CAB9504772.1"/>
    </source>
</evidence>
<reference evidence="2" key="1">
    <citation type="submission" date="2020-06" db="EMBL/GenBank/DDBJ databases">
        <authorList>
            <consortium name="Plant Systems Biology data submission"/>
        </authorList>
    </citation>
    <scope>NUCLEOTIDE SEQUENCE</scope>
    <source>
        <strain evidence="2">D6</strain>
    </source>
</reference>
<dbReference type="EMBL" id="CAICTM010000207">
    <property type="protein sequence ID" value="CAB9504772.1"/>
    <property type="molecule type" value="Genomic_DNA"/>
</dbReference>
<comment type="caution">
    <text evidence="2">The sequence shown here is derived from an EMBL/GenBank/DDBJ whole genome shotgun (WGS) entry which is preliminary data.</text>
</comment>
<feature type="region of interest" description="Disordered" evidence="1">
    <location>
        <begin position="1"/>
        <end position="27"/>
    </location>
</feature>
<feature type="region of interest" description="Disordered" evidence="1">
    <location>
        <begin position="128"/>
        <end position="159"/>
    </location>
</feature>
<organism evidence="2 3">
    <name type="scientific">Seminavis robusta</name>
    <dbReference type="NCBI Taxonomy" id="568900"/>
    <lineage>
        <taxon>Eukaryota</taxon>
        <taxon>Sar</taxon>
        <taxon>Stramenopiles</taxon>
        <taxon>Ochrophyta</taxon>
        <taxon>Bacillariophyta</taxon>
        <taxon>Bacillariophyceae</taxon>
        <taxon>Bacillariophycidae</taxon>
        <taxon>Naviculales</taxon>
        <taxon>Naviculaceae</taxon>
        <taxon>Seminavis</taxon>
    </lineage>
</organism>
<protein>
    <submittedName>
        <fullName evidence="2">Uncharacterized protein</fullName>
    </submittedName>
</protein>
<sequence>MRSSREGATALCVTTKQKRRRSKSAESRIKESSSAILVFDGYREKEGYSMVKTAAQLWAGSGSKKGQRTVIILSSYAHALSFRLEEKTDADTRKEEYLMHSWPKEVYIDSLDPLKCGREDPDFGQLVLKRRKVESTPSDSNAEAPEDADKETDPNSTATALATTPTTRALGQASAPTALATTLTTGALTHLSEEDLEDIDEKFYYGGGSARFFYGFTIPQIKNEIWKAVEKLDKKNIGEVLARGSQHQEARHRLLAFFKDDSDRGVRKEVVSQYAVKALVEHSGVHAFPFLYQMADGNPSFEGWVFEADFFFQYGEASKKHQDFVLTVESGGSIRLKSGESIAFDHKGMLHKKALAEGKVDLLNYRKVQQQCKEFGLGGKGSEIKLRQMLQVHFKGRCTGVRNELQNYFMGGLSKMWKPKKWNQGGYDAFYVFADSKAKAKDTGMVNIWFFQVTRGSSYGLKLKFFVEVVELFRAAGLNVSDCEVFFVIPEGNSTQVSSVTPHGTMFNDEFGWARGQEAEHVRVVRMKKTTVTA</sequence>
<gene>
    <name evidence="2" type="ORF">SEMRO_208_G087050.1</name>
</gene>
<dbReference type="OrthoDB" id="129471at2759"/>
<accession>A0A9N8DLC5</accession>